<reference evidence="15" key="1">
    <citation type="journal article" date="2020" name="Nat. Commun.">
        <title>Genome sequence of the cluster root forming white lupin.</title>
        <authorList>
            <person name="Hufnagel B."/>
            <person name="Marques A."/>
            <person name="Soriano A."/>
            <person name="Marques L."/>
            <person name="Divol F."/>
            <person name="Doumas P."/>
            <person name="Sallet E."/>
            <person name="Mancinotti D."/>
            <person name="Carrere S."/>
            <person name="Marande W."/>
            <person name="Arribat S."/>
            <person name="Keller J."/>
            <person name="Huneau C."/>
            <person name="Blein T."/>
            <person name="Aime D."/>
            <person name="Laguerre M."/>
            <person name="Taylor J."/>
            <person name="Schubert V."/>
            <person name="Nelson M."/>
            <person name="Geu-Flores F."/>
            <person name="Crespi M."/>
            <person name="Gallardo-Guerrero K."/>
            <person name="Delaux P.-M."/>
            <person name="Salse J."/>
            <person name="Berges H."/>
            <person name="Guyot R."/>
            <person name="Gouzy J."/>
            <person name="Peret B."/>
        </authorList>
    </citation>
    <scope>NUCLEOTIDE SEQUENCE [LARGE SCALE GENOMIC DNA]</scope>
    <source>
        <strain evidence="15">cv. Amiga</strain>
    </source>
</reference>
<dbReference type="GO" id="GO:0000325">
    <property type="term" value="C:plant-type vacuole"/>
    <property type="evidence" value="ECO:0007669"/>
    <property type="project" value="TreeGrafter"/>
</dbReference>
<evidence type="ECO:0000256" key="3">
    <source>
        <dbReference type="ARBA" id="ARBA00012483"/>
    </source>
</evidence>
<dbReference type="PROSITE" id="PS50089">
    <property type="entry name" value="ZF_RING_2"/>
    <property type="match status" value="1"/>
</dbReference>
<evidence type="ECO:0000256" key="2">
    <source>
        <dbReference type="ARBA" id="ARBA00004141"/>
    </source>
</evidence>
<protein>
    <recommendedName>
        <fullName evidence="3">RING-type E3 ubiquitin transferase</fullName>
        <ecNumber evidence="3">2.3.2.27</ecNumber>
    </recommendedName>
</protein>
<keyword evidence="11" id="KW-0472">Membrane</keyword>
<gene>
    <name evidence="14" type="ORF">Lalb_Chr04g0258671</name>
</gene>
<evidence type="ECO:0000256" key="6">
    <source>
        <dbReference type="ARBA" id="ARBA00022723"/>
    </source>
</evidence>
<sequence length="62" mass="7144">MGRYLKSACECCICLCSYENGEELHALPCNHHFHSTCILKWVKMKATCPLCKYNILKGHKQL</sequence>
<proteinExistence type="predicted"/>
<name>A0A6A4QR83_LUPAL</name>
<comment type="subcellular location">
    <subcellularLocation>
        <location evidence="2">Membrane</location>
        <topology evidence="2">Multi-pass membrane protein</topology>
    </subcellularLocation>
</comment>
<feature type="domain" description="RING-type" evidence="13">
    <location>
        <begin position="11"/>
        <end position="52"/>
    </location>
</feature>
<dbReference type="GO" id="GO:0061630">
    <property type="term" value="F:ubiquitin protein ligase activity"/>
    <property type="evidence" value="ECO:0007669"/>
    <property type="project" value="UniProtKB-EC"/>
</dbReference>
<evidence type="ECO:0000256" key="11">
    <source>
        <dbReference type="ARBA" id="ARBA00023136"/>
    </source>
</evidence>
<comment type="catalytic activity">
    <reaction evidence="1">
        <text>S-ubiquitinyl-[E2 ubiquitin-conjugating enzyme]-L-cysteine + [acceptor protein]-L-lysine = [E2 ubiquitin-conjugating enzyme]-L-cysteine + N(6)-ubiquitinyl-[acceptor protein]-L-lysine.</text>
        <dbReference type="EC" id="2.3.2.27"/>
    </reaction>
</comment>
<dbReference type="PANTHER" id="PTHR45977:SF11">
    <property type="entry name" value="E3 UBIQUITIN PROTEIN LIGASE RIE1"/>
    <property type="match status" value="1"/>
</dbReference>
<evidence type="ECO:0000256" key="9">
    <source>
        <dbReference type="ARBA" id="ARBA00022833"/>
    </source>
</evidence>
<evidence type="ECO:0000256" key="8">
    <source>
        <dbReference type="ARBA" id="ARBA00022786"/>
    </source>
</evidence>
<dbReference type="SUPFAM" id="SSF57850">
    <property type="entry name" value="RING/U-box"/>
    <property type="match status" value="1"/>
</dbReference>
<dbReference type="GO" id="GO:0016567">
    <property type="term" value="P:protein ubiquitination"/>
    <property type="evidence" value="ECO:0007669"/>
    <property type="project" value="TreeGrafter"/>
</dbReference>
<dbReference type="OrthoDB" id="1424431at2759"/>
<evidence type="ECO:0000313" key="14">
    <source>
        <dbReference type="EMBL" id="KAE9615756.1"/>
    </source>
</evidence>
<dbReference type="Gene3D" id="3.30.40.10">
    <property type="entry name" value="Zinc/RING finger domain, C3HC4 (zinc finger)"/>
    <property type="match status" value="1"/>
</dbReference>
<evidence type="ECO:0000256" key="1">
    <source>
        <dbReference type="ARBA" id="ARBA00000900"/>
    </source>
</evidence>
<keyword evidence="8" id="KW-0833">Ubl conjugation pathway</keyword>
<keyword evidence="15" id="KW-1185">Reference proteome</keyword>
<keyword evidence="6" id="KW-0479">Metal-binding</keyword>
<dbReference type="SMART" id="SM00184">
    <property type="entry name" value="RING"/>
    <property type="match status" value="1"/>
</dbReference>
<keyword evidence="5" id="KW-0812">Transmembrane</keyword>
<dbReference type="Pfam" id="PF13639">
    <property type="entry name" value="zf-RING_2"/>
    <property type="match status" value="1"/>
</dbReference>
<accession>A0A6A4QR83</accession>
<keyword evidence="9" id="KW-0862">Zinc</keyword>
<comment type="caution">
    <text evidence="14">The sequence shown here is derived from an EMBL/GenBank/DDBJ whole genome shotgun (WGS) entry which is preliminary data.</text>
</comment>
<evidence type="ECO:0000256" key="5">
    <source>
        <dbReference type="ARBA" id="ARBA00022692"/>
    </source>
</evidence>
<dbReference type="EMBL" id="WOCE01000004">
    <property type="protein sequence ID" value="KAE9615756.1"/>
    <property type="molecule type" value="Genomic_DNA"/>
</dbReference>
<keyword evidence="7 12" id="KW-0863">Zinc-finger</keyword>
<dbReference type="PANTHER" id="PTHR45977">
    <property type="entry name" value="TARGET OF ERK KINASE MPK-1"/>
    <property type="match status" value="1"/>
</dbReference>
<evidence type="ECO:0000256" key="12">
    <source>
        <dbReference type="PROSITE-ProRule" id="PRU00175"/>
    </source>
</evidence>
<evidence type="ECO:0000256" key="4">
    <source>
        <dbReference type="ARBA" id="ARBA00022679"/>
    </source>
</evidence>
<evidence type="ECO:0000256" key="10">
    <source>
        <dbReference type="ARBA" id="ARBA00022989"/>
    </source>
</evidence>
<keyword evidence="10" id="KW-1133">Transmembrane helix</keyword>
<keyword evidence="4" id="KW-0808">Transferase</keyword>
<evidence type="ECO:0000259" key="13">
    <source>
        <dbReference type="PROSITE" id="PS50089"/>
    </source>
</evidence>
<evidence type="ECO:0000313" key="15">
    <source>
        <dbReference type="Proteomes" id="UP000447434"/>
    </source>
</evidence>
<dbReference type="AlphaFoldDB" id="A0A6A4QR83"/>
<dbReference type="InterPro" id="IPR001841">
    <property type="entry name" value="Znf_RING"/>
</dbReference>
<dbReference type="EC" id="2.3.2.27" evidence="3"/>
<organism evidence="14 15">
    <name type="scientific">Lupinus albus</name>
    <name type="common">White lupine</name>
    <name type="synonym">Lupinus termis</name>
    <dbReference type="NCBI Taxonomy" id="3870"/>
    <lineage>
        <taxon>Eukaryota</taxon>
        <taxon>Viridiplantae</taxon>
        <taxon>Streptophyta</taxon>
        <taxon>Embryophyta</taxon>
        <taxon>Tracheophyta</taxon>
        <taxon>Spermatophyta</taxon>
        <taxon>Magnoliopsida</taxon>
        <taxon>eudicotyledons</taxon>
        <taxon>Gunneridae</taxon>
        <taxon>Pentapetalae</taxon>
        <taxon>rosids</taxon>
        <taxon>fabids</taxon>
        <taxon>Fabales</taxon>
        <taxon>Fabaceae</taxon>
        <taxon>Papilionoideae</taxon>
        <taxon>50 kb inversion clade</taxon>
        <taxon>genistoids sensu lato</taxon>
        <taxon>core genistoids</taxon>
        <taxon>Genisteae</taxon>
        <taxon>Lupinus</taxon>
    </lineage>
</organism>
<dbReference type="Proteomes" id="UP000447434">
    <property type="component" value="Chromosome 4"/>
</dbReference>
<dbReference type="InterPro" id="IPR013083">
    <property type="entry name" value="Znf_RING/FYVE/PHD"/>
</dbReference>
<dbReference type="GO" id="GO:0006511">
    <property type="term" value="P:ubiquitin-dependent protein catabolic process"/>
    <property type="evidence" value="ECO:0007669"/>
    <property type="project" value="TreeGrafter"/>
</dbReference>
<dbReference type="GO" id="GO:0008270">
    <property type="term" value="F:zinc ion binding"/>
    <property type="evidence" value="ECO:0007669"/>
    <property type="project" value="UniProtKB-KW"/>
</dbReference>
<dbReference type="GO" id="GO:0016020">
    <property type="term" value="C:membrane"/>
    <property type="evidence" value="ECO:0007669"/>
    <property type="project" value="UniProtKB-SubCell"/>
</dbReference>
<evidence type="ECO:0000256" key="7">
    <source>
        <dbReference type="ARBA" id="ARBA00022771"/>
    </source>
</evidence>